<evidence type="ECO:0000313" key="3">
    <source>
        <dbReference type="Proteomes" id="UP000677875"/>
    </source>
</evidence>
<dbReference type="EMBL" id="JAGPNL010000009">
    <property type="protein sequence ID" value="MBQ0830124.1"/>
    <property type="molecule type" value="Genomic_DNA"/>
</dbReference>
<evidence type="ECO:0000256" key="1">
    <source>
        <dbReference type="SAM" id="MobiDB-lite"/>
    </source>
</evidence>
<protein>
    <submittedName>
        <fullName evidence="2">Uncharacterized protein</fullName>
    </submittedName>
</protein>
<dbReference type="Proteomes" id="UP000677875">
    <property type="component" value="Unassembled WGS sequence"/>
</dbReference>
<organism evidence="2 3">
    <name type="scientific">Streptomyces tagetis</name>
    <dbReference type="NCBI Taxonomy" id="2820809"/>
    <lineage>
        <taxon>Bacteria</taxon>
        <taxon>Bacillati</taxon>
        <taxon>Actinomycetota</taxon>
        <taxon>Actinomycetes</taxon>
        <taxon>Kitasatosporales</taxon>
        <taxon>Streptomycetaceae</taxon>
        <taxon>Streptomyces</taxon>
    </lineage>
</organism>
<comment type="caution">
    <text evidence="2">The sequence shown here is derived from an EMBL/GenBank/DDBJ whole genome shotgun (WGS) entry which is preliminary data.</text>
</comment>
<proteinExistence type="predicted"/>
<dbReference type="AlphaFoldDB" id="A0A941B0I4"/>
<accession>A0A941B0I4</accession>
<feature type="region of interest" description="Disordered" evidence="1">
    <location>
        <begin position="1"/>
        <end position="56"/>
    </location>
</feature>
<keyword evidence="3" id="KW-1185">Reference proteome</keyword>
<reference evidence="2" key="1">
    <citation type="submission" date="2021-04" db="EMBL/GenBank/DDBJ databases">
        <title>Genome seq and assembly of Streptomyces sp. RG38.</title>
        <authorList>
            <person name="Chhetri G."/>
        </authorList>
    </citation>
    <scope>NUCLEOTIDE SEQUENCE</scope>
    <source>
        <strain evidence="2">RG38</strain>
    </source>
</reference>
<gene>
    <name evidence="2" type="ORF">J5Y05_27095</name>
</gene>
<name>A0A941B0I4_9ACTN</name>
<evidence type="ECO:0000313" key="2">
    <source>
        <dbReference type="EMBL" id="MBQ0830124.1"/>
    </source>
</evidence>
<sequence length="56" mass="5863">MSDASTNQPMWADGADVHETSAGHGRHRGPVSERDAEAAPSGRHRKPAQQAETAAA</sequence>
<dbReference type="RefSeq" id="WP_210875719.1">
    <property type="nucleotide sequence ID" value="NZ_JAGPNL010000009.1"/>
</dbReference>